<accession>A0ABR6YXW1</accession>
<reference evidence="2 3" key="1">
    <citation type="journal article" date="2020" name="mSystems">
        <title>Defining Genomic and Predicted Metabolic Features of the Acetobacterium Genus.</title>
        <authorList>
            <person name="Ross D.E."/>
            <person name="Marshall C.W."/>
            <person name="Gulliver D."/>
            <person name="May H.D."/>
            <person name="Norman R.S."/>
        </authorList>
    </citation>
    <scope>NUCLEOTIDE SEQUENCE [LARGE SCALE GENOMIC DNA]</scope>
    <source>
        <strain evidence="2 3">DSM 4132</strain>
    </source>
</reference>
<proteinExistence type="predicted"/>
<feature type="transmembrane region" description="Helical" evidence="1">
    <location>
        <begin position="202"/>
        <end position="220"/>
    </location>
</feature>
<keyword evidence="1" id="KW-0812">Transmembrane</keyword>
<organism evidence="2 3">
    <name type="scientific">Acetobacterium malicum</name>
    <dbReference type="NCBI Taxonomy" id="52692"/>
    <lineage>
        <taxon>Bacteria</taxon>
        <taxon>Bacillati</taxon>
        <taxon>Bacillota</taxon>
        <taxon>Clostridia</taxon>
        <taxon>Eubacteriales</taxon>
        <taxon>Eubacteriaceae</taxon>
        <taxon>Acetobacterium</taxon>
    </lineage>
</organism>
<keyword evidence="3" id="KW-1185">Reference proteome</keyword>
<feature type="transmembrane region" description="Helical" evidence="1">
    <location>
        <begin position="227"/>
        <end position="249"/>
    </location>
</feature>
<sequence length="388" mass="42390">MVMIKERLINWFDWVKTRVMENKQRTGALLCTLLALIGFFLPFMSAKADVSVAGIMNNPVAVISPEYDMINFTLSDFVWQEPIDEFEIYGVPLGNVKVLDQSVLEILRNPLPDQGYVSSVNNALSSPALDYLVDPKVQEIVATRFSNGANINAILSDLWTVIQSARNIAAKVNDVTIQARQSMDQVNAAMATIDGYKATANGGVLILFLVFIGLVVLILYKRASIKLSIFISGLLSALFIAVGIGTAVANNKINEQLVSLASQVNNGIVDALRAILTGTFGDVGTFIANYISGQANFLVMSFALQLEAGYWISLLGLLGTLILLILTARKEQRIKVETEIQTELDESVLAEEIDEAIEAQEDRQAGLLNEVSERADAEQRAVSGEIEK</sequence>
<dbReference type="EMBL" id="WJBE01000007">
    <property type="protein sequence ID" value="MBC3899946.1"/>
    <property type="molecule type" value="Genomic_DNA"/>
</dbReference>
<evidence type="ECO:0000313" key="3">
    <source>
        <dbReference type="Proteomes" id="UP000622405"/>
    </source>
</evidence>
<gene>
    <name evidence="2" type="ORF">GH811_09985</name>
</gene>
<keyword evidence="1" id="KW-0472">Membrane</keyword>
<dbReference type="Proteomes" id="UP000622405">
    <property type="component" value="Unassembled WGS sequence"/>
</dbReference>
<feature type="transmembrane region" description="Helical" evidence="1">
    <location>
        <begin position="308"/>
        <end position="326"/>
    </location>
</feature>
<evidence type="ECO:0000313" key="2">
    <source>
        <dbReference type="EMBL" id="MBC3899946.1"/>
    </source>
</evidence>
<evidence type="ECO:0000256" key="1">
    <source>
        <dbReference type="SAM" id="Phobius"/>
    </source>
</evidence>
<name>A0ABR6YXW1_9FIRM</name>
<dbReference type="RefSeq" id="WP_186894323.1">
    <property type="nucleotide sequence ID" value="NZ_WJBE01000007.1"/>
</dbReference>
<keyword evidence="1" id="KW-1133">Transmembrane helix</keyword>
<comment type="caution">
    <text evidence="2">The sequence shown here is derived from an EMBL/GenBank/DDBJ whole genome shotgun (WGS) entry which is preliminary data.</text>
</comment>
<protein>
    <submittedName>
        <fullName evidence="2">Uncharacterized protein</fullName>
    </submittedName>
</protein>